<dbReference type="EMBL" id="HE681723">
    <property type="protein sequence ID" value="CCG24191.1"/>
    <property type="molecule type" value="Genomic_DNA"/>
</dbReference>
<evidence type="ECO:0000313" key="6">
    <source>
        <dbReference type="EMBL" id="CCG24191.1"/>
    </source>
</evidence>
<dbReference type="CDD" id="cd02901">
    <property type="entry name" value="Macro_Poa1p-like"/>
    <property type="match status" value="1"/>
</dbReference>
<dbReference type="GeneID" id="14540901"/>
<accession>H8X892</accession>
<dbReference type="Pfam" id="PF01661">
    <property type="entry name" value="Macro"/>
    <property type="match status" value="1"/>
</dbReference>
<dbReference type="RefSeq" id="XP_003870321.1">
    <property type="nucleotide sequence ID" value="XM_003870272.1"/>
</dbReference>
<evidence type="ECO:0000313" key="7">
    <source>
        <dbReference type="Proteomes" id="UP000005018"/>
    </source>
</evidence>
<evidence type="ECO:0000256" key="2">
    <source>
        <dbReference type="ARBA" id="ARBA00012983"/>
    </source>
</evidence>
<comment type="catalytic activity">
    <reaction evidence="4">
        <text>ADP-alpha-D-ribose 1''-phosphate + H2O = ADP-D-ribose + phosphate</text>
        <dbReference type="Rhea" id="RHEA:25029"/>
        <dbReference type="ChEBI" id="CHEBI:15377"/>
        <dbReference type="ChEBI" id="CHEBI:43474"/>
        <dbReference type="ChEBI" id="CHEBI:57967"/>
        <dbReference type="ChEBI" id="CHEBI:58753"/>
        <dbReference type="EC" id="3.1.3.84"/>
    </reaction>
</comment>
<dbReference type="eggNOG" id="ENOG502S60W">
    <property type="taxonomic scope" value="Eukaryota"/>
</dbReference>
<dbReference type="GO" id="GO:0140291">
    <property type="term" value="P:peptidyl-glutamate ADP-deribosylation"/>
    <property type="evidence" value="ECO:0007669"/>
    <property type="project" value="TreeGrafter"/>
</dbReference>
<dbReference type="Gene3D" id="3.40.220.10">
    <property type="entry name" value="Leucine Aminopeptidase, subunit E, domain 1"/>
    <property type="match status" value="1"/>
</dbReference>
<evidence type="ECO:0000259" key="5">
    <source>
        <dbReference type="PROSITE" id="PS51154"/>
    </source>
</evidence>
<keyword evidence="7" id="KW-1185">Reference proteome</keyword>
<proteinExistence type="inferred from homology"/>
<dbReference type="SMART" id="SM00506">
    <property type="entry name" value="A1pp"/>
    <property type="match status" value="1"/>
</dbReference>
<protein>
    <recommendedName>
        <fullName evidence="3">ADP-ribose 1''-phosphate phosphatase</fullName>
        <ecNumber evidence="2">3.1.3.84</ecNumber>
    </recommendedName>
</protein>
<sequence length="160" mass="17611">MTVKYITGDLFRHSAQAGKAVVLAHACNTGGSWGGGIAAIFRTKFPQANSDYSNYCHNNKNLLGKSLLLKADDFDESKIYIACLFTSDFSQTPEQIASYTYKSLEDLATQMKSVPDVESNGVKKVVNMPKINAGIFGVPWELTEAELEKVKDLSFNVYVL</sequence>
<dbReference type="Proteomes" id="UP000005018">
    <property type="component" value="Chromosome 5"/>
</dbReference>
<dbReference type="OrthoDB" id="2155246at2759"/>
<dbReference type="InterPro" id="IPR043472">
    <property type="entry name" value="Macro_dom-like"/>
</dbReference>
<dbReference type="PANTHER" id="PTHR12521:SF0">
    <property type="entry name" value="ADP-RIBOSE GLYCOHYDROLASE OARD1"/>
    <property type="match status" value="1"/>
</dbReference>
<dbReference type="SUPFAM" id="SSF52949">
    <property type="entry name" value="Macro domain-like"/>
    <property type="match status" value="1"/>
</dbReference>
<name>H8X892_CANO9</name>
<comment type="similarity">
    <text evidence="1">Belongs to the POA1 family.</text>
</comment>
<evidence type="ECO:0000256" key="3">
    <source>
        <dbReference type="ARBA" id="ARBA00019744"/>
    </source>
</evidence>
<dbReference type="InterPro" id="IPR002589">
    <property type="entry name" value="Macro_dom"/>
</dbReference>
<evidence type="ECO:0000256" key="1">
    <source>
        <dbReference type="ARBA" id="ARBA00006575"/>
    </source>
</evidence>
<dbReference type="KEGG" id="cot:CORT_0E06090"/>
<dbReference type="HOGENOM" id="CLU_054419_1_2_1"/>
<dbReference type="EC" id="3.1.3.84" evidence="2"/>
<dbReference type="AlphaFoldDB" id="H8X892"/>
<dbReference type="PROSITE" id="PS51154">
    <property type="entry name" value="MACRO"/>
    <property type="match status" value="1"/>
</dbReference>
<reference evidence="6 7" key="1">
    <citation type="journal article" date="2012" name="PLoS ONE">
        <title>Sequence and analysis of the genome of the pathogenic yeast Candida orthopsilosis.</title>
        <authorList>
            <person name="Riccombeni A."/>
            <person name="Vidanes G."/>
            <person name="Proux-Wera E."/>
            <person name="Wolfe K.H."/>
            <person name="Butler G."/>
        </authorList>
    </citation>
    <scope>NUCLEOTIDE SEQUENCE [LARGE SCALE GENOMIC DNA]</scope>
    <source>
        <strain evidence="6 7">Co 90-125</strain>
    </source>
</reference>
<gene>
    <name evidence="6" type="ORF">CORT_0E06090</name>
</gene>
<dbReference type="PANTHER" id="PTHR12521">
    <property type="entry name" value="PROTEIN C6ORF130"/>
    <property type="match status" value="1"/>
</dbReference>
<evidence type="ECO:0000256" key="4">
    <source>
        <dbReference type="ARBA" id="ARBA00034427"/>
    </source>
</evidence>
<feature type="domain" description="Macro" evidence="5">
    <location>
        <begin position="1"/>
        <end position="160"/>
    </location>
</feature>
<organism evidence="6 7">
    <name type="scientific">Candida orthopsilosis (strain 90-125)</name>
    <name type="common">Yeast</name>
    <dbReference type="NCBI Taxonomy" id="1136231"/>
    <lineage>
        <taxon>Eukaryota</taxon>
        <taxon>Fungi</taxon>
        <taxon>Dikarya</taxon>
        <taxon>Ascomycota</taxon>
        <taxon>Saccharomycotina</taxon>
        <taxon>Pichiomycetes</taxon>
        <taxon>Debaryomycetaceae</taxon>
        <taxon>Candida/Lodderomyces clade</taxon>
        <taxon>Candida</taxon>
    </lineage>
</organism>
<dbReference type="InterPro" id="IPR050892">
    <property type="entry name" value="ADP-ribose_metab_enzymes"/>
</dbReference>